<keyword evidence="8" id="KW-1185">Reference proteome</keyword>
<keyword evidence="7" id="KW-0328">Glycosyltransferase</keyword>
<dbReference type="InterPro" id="IPR006233">
    <property type="entry name" value="Cys_b_lyase_bac"/>
</dbReference>
<dbReference type="PANTHER" id="PTHR43500:SF1">
    <property type="entry name" value="CYSTATHIONINE BETA-LYASE-RELATED"/>
    <property type="match status" value="1"/>
</dbReference>
<dbReference type="PANTHER" id="PTHR43500">
    <property type="entry name" value="CYSTATHIONINE BETA-LYASE-RELATED"/>
    <property type="match status" value="1"/>
</dbReference>
<evidence type="ECO:0000256" key="1">
    <source>
        <dbReference type="ARBA" id="ARBA00001933"/>
    </source>
</evidence>
<evidence type="ECO:0000313" key="7">
    <source>
        <dbReference type="EMBL" id="PIM95437.1"/>
    </source>
</evidence>
<comment type="similarity">
    <text evidence="2 6">Belongs to the trans-sulfuration enzymes family.</text>
</comment>
<keyword evidence="4" id="KW-0456">Lyase</keyword>
<comment type="catalytic activity">
    <reaction evidence="5">
        <text>L,L-cystathionine + H2O = L-homocysteine + pyruvate + NH4(+)</text>
        <dbReference type="Rhea" id="RHEA:13965"/>
        <dbReference type="ChEBI" id="CHEBI:15361"/>
        <dbReference type="ChEBI" id="CHEBI:15377"/>
        <dbReference type="ChEBI" id="CHEBI:28938"/>
        <dbReference type="ChEBI" id="CHEBI:58161"/>
        <dbReference type="ChEBI" id="CHEBI:58199"/>
    </reaction>
</comment>
<dbReference type="InterPro" id="IPR015424">
    <property type="entry name" value="PyrdxlP-dep_Trfase"/>
</dbReference>
<dbReference type="EC" id="2.4.2.17" evidence="7"/>
<dbReference type="Gene3D" id="3.90.1150.10">
    <property type="entry name" value="Aspartate Aminotransferase, domain 1"/>
    <property type="match status" value="1"/>
</dbReference>
<dbReference type="InterPro" id="IPR000277">
    <property type="entry name" value="Cys/Met-Metab_PyrdxlP-dep_enz"/>
</dbReference>
<accession>A0ABX4MIZ4</accession>
<evidence type="ECO:0000256" key="6">
    <source>
        <dbReference type="RuleBase" id="RU362118"/>
    </source>
</evidence>
<evidence type="ECO:0000256" key="3">
    <source>
        <dbReference type="ARBA" id="ARBA00022898"/>
    </source>
</evidence>
<comment type="cofactor">
    <cofactor evidence="1 6">
        <name>pyridoxal 5'-phosphate</name>
        <dbReference type="ChEBI" id="CHEBI:597326"/>
    </cofactor>
</comment>
<reference evidence="7" key="1">
    <citation type="submission" date="2017-09" db="EMBL/GenBank/DDBJ databases">
        <authorList>
            <person name="Campbell M.A."/>
            <person name="Lukasik P."/>
            <person name="Simon C."/>
            <person name="McCutcheon J.P."/>
        </authorList>
    </citation>
    <scope>NUCLEOTIDE SEQUENCE [LARGE SCALE GENOMIC DNA]</scope>
    <source>
        <strain evidence="7">TRYCRA</strain>
    </source>
</reference>
<name>A0ABX4MIZ4_9HYPH</name>
<evidence type="ECO:0000313" key="8">
    <source>
        <dbReference type="Proteomes" id="UP000228979"/>
    </source>
</evidence>
<evidence type="ECO:0000256" key="4">
    <source>
        <dbReference type="ARBA" id="ARBA00023239"/>
    </source>
</evidence>
<dbReference type="EMBL" id="NXGP01000106">
    <property type="protein sequence ID" value="PIM95437.1"/>
    <property type="molecule type" value="Genomic_DNA"/>
</dbReference>
<dbReference type="Pfam" id="PF01053">
    <property type="entry name" value="Cys_Met_Meta_PP"/>
    <property type="match status" value="1"/>
</dbReference>
<organism evidence="7 8">
    <name type="scientific">Candidatus Hodgkinia cicadicola</name>
    <dbReference type="NCBI Taxonomy" id="573658"/>
    <lineage>
        <taxon>Bacteria</taxon>
        <taxon>Pseudomonadati</taxon>
        <taxon>Pseudomonadota</taxon>
        <taxon>Alphaproteobacteria</taxon>
        <taxon>Hyphomicrobiales</taxon>
        <taxon>Candidatus Hodgkinia</taxon>
    </lineage>
</organism>
<keyword evidence="3 6" id="KW-0663">Pyridoxal phosphate</keyword>
<sequence>MKNSIILVDDNKINDGLVLYAIKIIYIKTEDYKNRKQMMINDSNSSKDVSNSSKGSSLLWTSPAIYNLCTAFSILEHSNETILTSSRLMALTLMLMQVLKPGDHGLIVDSVYYPMKEYCKTVLSGLNINIDFFDSRNEFNFKTLFRTNTKLVHLESPCSDTTEIQNIYGICKYVKNRSTKCIISMDNSWATPLIYKPLLHGVDISICNLNKHLTEWLNTDITSISTTRTVSYLFTKFKNLVDLTCNNFDVNTVLNNLRSSIIRIWQNQNSIIKLCEYLYAMRYLCHVFCPALPSSLDHELWKKAYKLQNNIISFRLNKGSIEKHERFVANLRDFKTKLCDSNTSTASVFVVKDRRFESEQNYPVIRLQIGSENVDHLMNDLNLAFLTIR</sequence>
<proteinExistence type="inferred from homology"/>
<comment type="caution">
    <text evidence="7">The sequence shown here is derived from an EMBL/GenBank/DDBJ whole genome shotgun (WGS) entry which is preliminary data.</text>
</comment>
<dbReference type="Gene3D" id="3.40.640.10">
    <property type="entry name" value="Type I PLP-dependent aspartate aminotransferase-like (Major domain)"/>
    <property type="match status" value="1"/>
</dbReference>
<dbReference type="SUPFAM" id="SSF53383">
    <property type="entry name" value="PLP-dependent transferases"/>
    <property type="match status" value="1"/>
</dbReference>
<keyword evidence="7" id="KW-0808">Transferase</keyword>
<evidence type="ECO:0000256" key="5">
    <source>
        <dbReference type="ARBA" id="ARBA00047517"/>
    </source>
</evidence>
<dbReference type="GO" id="GO:0003879">
    <property type="term" value="F:ATP phosphoribosyltransferase activity"/>
    <property type="evidence" value="ECO:0007669"/>
    <property type="project" value="UniProtKB-EC"/>
</dbReference>
<dbReference type="InterPro" id="IPR015422">
    <property type="entry name" value="PyrdxlP-dep_Trfase_small"/>
</dbReference>
<evidence type="ECO:0000256" key="2">
    <source>
        <dbReference type="ARBA" id="ARBA00009077"/>
    </source>
</evidence>
<protein>
    <submittedName>
        <fullName evidence="7">Cystathionine beta-lyase</fullName>
        <ecNumber evidence="7">2.4.2.17</ecNumber>
    </submittedName>
</protein>
<gene>
    <name evidence="7" type="primary">metC</name>
    <name evidence="7" type="ORF">trycra_206</name>
</gene>
<dbReference type="InterPro" id="IPR015421">
    <property type="entry name" value="PyrdxlP-dep_Trfase_major"/>
</dbReference>
<dbReference type="PIRSF" id="PIRSF001434">
    <property type="entry name" value="CGS"/>
    <property type="match status" value="1"/>
</dbReference>
<dbReference type="Proteomes" id="UP000228979">
    <property type="component" value="Unassembled WGS sequence"/>
</dbReference>